<reference evidence="12 13" key="1">
    <citation type="submission" date="2024-03" db="EMBL/GenBank/DDBJ databases">
        <title>The Acrasis kona genome and developmental transcriptomes reveal deep origins of eukaryotic multicellular pathways.</title>
        <authorList>
            <person name="Sheikh S."/>
            <person name="Fu C.-J."/>
            <person name="Brown M.W."/>
            <person name="Baldauf S.L."/>
        </authorList>
    </citation>
    <scope>NUCLEOTIDE SEQUENCE [LARGE SCALE GENOMIC DNA]</scope>
    <source>
        <strain evidence="12 13">ATCC MYA-3509</strain>
    </source>
</reference>
<dbReference type="NCBIfam" id="TIGR01494">
    <property type="entry name" value="ATPase_P-type"/>
    <property type="match status" value="2"/>
</dbReference>
<dbReference type="GO" id="GO:0006883">
    <property type="term" value="P:intracellular sodium ion homeostasis"/>
    <property type="evidence" value="ECO:0007669"/>
    <property type="project" value="TreeGrafter"/>
</dbReference>
<feature type="transmembrane region" description="Helical" evidence="10">
    <location>
        <begin position="376"/>
        <end position="402"/>
    </location>
</feature>
<keyword evidence="13" id="KW-1185">Reference proteome</keyword>
<evidence type="ECO:0000256" key="7">
    <source>
        <dbReference type="ARBA" id="ARBA00022989"/>
    </source>
</evidence>
<dbReference type="GO" id="GO:0005524">
    <property type="term" value="F:ATP binding"/>
    <property type="evidence" value="ECO:0007669"/>
    <property type="project" value="UniProtKB-KW"/>
</dbReference>
<dbReference type="GO" id="GO:0030007">
    <property type="term" value="P:intracellular potassium ion homeostasis"/>
    <property type="evidence" value="ECO:0007669"/>
    <property type="project" value="TreeGrafter"/>
</dbReference>
<feature type="transmembrane region" description="Helical" evidence="10">
    <location>
        <begin position="952"/>
        <end position="974"/>
    </location>
</feature>
<dbReference type="SMART" id="SM00831">
    <property type="entry name" value="Cation_ATPase_N"/>
    <property type="match status" value="1"/>
</dbReference>
<feature type="transmembrane region" description="Helical" evidence="10">
    <location>
        <begin position="848"/>
        <end position="870"/>
    </location>
</feature>
<feature type="compositionally biased region" description="Basic and acidic residues" evidence="9">
    <location>
        <begin position="1"/>
        <end position="24"/>
    </location>
</feature>
<feature type="transmembrane region" description="Helical" evidence="10">
    <location>
        <begin position="342"/>
        <end position="364"/>
    </location>
</feature>
<protein>
    <submittedName>
        <fullName evidence="12">Sodium/potassium-transporting ATPase subunit alpha</fullName>
    </submittedName>
</protein>
<feature type="transmembrane region" description="Helical" evidence="10">
    <location>
        <begin position="891"/>
        <end position="918"/>
    </location>
</feature>
<dbReference type="InterPro" id="IPR036412">
    <property type="entry name" value="HAD-like_sf"/>
</dbReference>
<dbReference type="AlphaFoldDB" id="A0AAW2ZIV8"/>
<dbReference type="Pfam" id="PF00690">
    <property type="entry name" value="Cation_ATPase_N"/>
    <property type="match status" value="1"/>
</dbReference>
<organism evidence="12 13">
    <name type="scientific">Acrasis kona</name>
    <dbReference type="NCBI Taxonomy" id="1008807"/>
    <lineage>
        <taxon>Eukaryota</taxon>
        <taxon>Discoba</taxon>
        <taxon>Heterolobosea</taxon>
        <taxon>Tetramitia</taxon>
        <taxon>Eutetramitia</taxon>
        <taxon>Acrasidae</taxon>
        <taxon>Acrasis</taxon>
    </lineage>
</organism>
<dbReference type="SUPFAM" id="SSF56784">
    <property type="entry name" value="HAD-like"/>
    <property type="match status" value="1"/>
</dbReference>
<dbReference type="GO" id="GO:0036376">
    <property type="term" value="P:sodium ion export across plasma membrane"/>
    <property type="evidence" value="ECO:0007669"/>
    <property type="project" value="TreeGrafter"/>
</dbReference>
<dbReference type="SUPFAM" id="SSF81665">
    <property type="entry name" value="Calcium ATPase, transmembrane domain M"/>
    <property type="match status" value="1"/>
</dbReference>
<dbReference type="InterPro" id="IPR023298">
    <property type="entry name" value="ATPase_P-typ_TM_dom_sf"/>
</dbReference>
<feature type="transmembrane region" description="Helical" evidence="10">
    <location>
        <begin position="181"/>
        <end position="200"/>
    </location>
</feature>
<dbReference type="Gene3D" id="2.70.150.10">
    <property type="entry name" value="Calcium-transporting ATPase, cytoplasmic transduction domain A"/>
    <property type="match status" value="1"/>
</dbReference>
<dbReference type="SUPFAM" id="SSF81660">
    <property type="entry name" value="Metal cation-transporting ATPase, ATP-binding domain N"/>
    <property type="match status" value="1"/>
</dbReference>
<dbReference type="GO" id="GO:0005886">
    <property type="term" value="C:plasma membrane"/>
    <property type="evidence" value="ECO:0007669"/>
    <property type="project" value="UniProtKB-SubCell"/>
</dbReference>
<feature type="transmembrane region" description="Helical" evidence="10">
    <location>
        <begin position="146"/>
        <end position="169"/>
    </location>
</feature>
<dbReference type="InterPro" id="IPR059000">
    <property type="entry name" value="ATPase_P-type_domA"/>
</dbReference>
<dbReference type="Proteomes" id="UP001431209">
    <property type="component" value="Unassembled WGS sequence"/>
</dbReference>
<dbReference type="FunFam" id="3.40.50.1000:FF:000083">
    <property type="entry name" value="Sodium/potassium-transporting ATPase subunit alpha"/>
    <property type="match status" value="1"/>
</dbReference>
<dbReference type="InterPro" id="IPR004014">
    <property type="entry name" value="ATPase_P-typ_cation-transptr_N"/>
</dbReference>
<dbReference type="Pfam" id="PF13246">
    <property type="entry name" value="Cation_ATPase"/>
    <property type="match status" value="1"/>
</dbReference>
<evidence type="ECO:0000256" key="1">
    <source>
        <dbReference type="ARBA" id="ARBA00004651"/>
    </source>
</evidence>
<dbReference type="InterPro" id="IPR023214">
    <property type="entry name" value="HAD_sf"/>
</dbReference>
<dbReference type="InterPro" id="IPR050510">
    <property type="entry name" value="Cation_transp_ATPase_P-type"/>
</dbReference>
<dbReference type="InterPro" id="IPR018303">
    <property type="entry name" value="ATPase_P-typ_P_site"/>
</dbReference>
<comment type="caution">
    <text evidence="12">The sequence shown here is derived from an EMBL/GenBank/DDBJ whole genome shotgun (WGS) entry which is preliminary data.</text>
</comment>
<dbReference type="PANTHER" id="PTHR43294:SF21">
    <property type="entry name" value="CATION TRANSPORTING ATPASE"/>
    <property type="match status" value="1"/>
</dbReference>
<dbReference type="GO" id="GO:1990573">
    <property type="term" value="P:potassium ion import across plasma membrane"/>
    <property type="evidence" value="ECO:0007669"/>
    <property type="project" value="TreeGrafter"/>
</dbReference>
<feature type="transmembrane region" description="Helical" evidence="10">
    <location>
        <begin position="995"/>
        <end position="1016"/>
    </location>
</feature>
<dbReference type="GO" id="GO:0016887">
    <property type="term" value="F:ATP hydrolysis activity"/>
    <property type="evidence" value="ECO:0007669"/>
    <property type="project" value="InterPro"/>
</dbReference>
<comment type="subcellular location">
    <subcellularLocation>
        <location evidence="1">Cell membrane</location>
        <topology evidence="1">Multi-pass membrane protein</topology>
    </subcellularLocation>
</comment>
<evidence type="ECO:0000313" key="13">
    <source>
        <dbReference type="Proteomes" id="UP001431209"/>
    </source>
</evidence>
<accession>A0AAW2ZIV8</accession>
<evidence type="ECO:0000256" key="2">
    <source>
        <dbReference type="ARBA" id="ARBA00022475"/>
    </source>
</evidence>
<evidence type="ECO:0000256" key="5">
    <source>
        <dbReference type="ARBA" id="ARBA00022840"/>
    </source>
</evidence>
<dbReference type="PRINTS" id="PR00119">
    <property type="entry name" value="CATATPASE"/>
</dbReference>
<dbReference type="SFLD" id="SFLDG00002">
    <property type="entry name" value="C1.7:_P-type_atpase_like"/>
    <property type="match status" value="1"/>
</dbReference>
<keyword evidence="3 10" id="KW-0812">Transmembrane</keyword>
<proteinExistence type="predicted"/>
<gene>
    <name evidence="12" type="ORF">AKO1_009060</name>
</gene>
<keyword evidence="2" id="KW-1003">Cell membrane</keyword>
<evidence type="ECO:0000256" key="4">
    <source>
        <dbReference type="ARBA" id="ARBA00022741"/>
    </source>
</evidence>
<dbReference type="PROSITE" id="PS00154">
    <property type="entry name" value="ATPASE_E1_E2"/>
    <property type="match status" value="1"/>
</dbReference>
<feature type="transmembrane region" description="Helical" evidence="10">
    <location>
        <begin position="820"/>
        <end position="842"/>
    </location>
</feature>
<evidence type="ECO:0000313" key="12">
    <source>
        <dbReference type="EMBL" id="KAL0489076.1"/>
    </source>
</evidence>
<evidence type="ECO:0000256" key="3">
    <source>
        <dbReference type="ARBA" id="ARBA00022692"/>
    </source>
</evidence>
<feature type="transmembrane region" description="Helical" evidence="10">
    <location>
        <begin position="1028"/>
        <end position="1044"/>
    </location>
</feature>
<evidence type="ECO:0000256" key="9">
    <source>
        <dbReference type="SAM" id="MobiDB-lite"/>
    </source>
</evidence>
<dbReference type="Gene3D" id="1.20.1110.10">
    <property type="entry name" value="Calcium-transporting ATPase, transmembrane domain"/>
    <property type="match status" value="1"/>
</dbReference>
<dbReference type="SFLD" id="SFLDS00003">
    <property type="entry name" value="Haloacid_Dehalogenase"/>
    <property type="match status" value="1"/>
</dbReference>
<feature type="domain" description="Cation-transporting P-type ATPase N-terminal" evidence="11">
    <location>
        <begin position="96"/>
        <end position="170"/>
    </location>
</feature>
<keyword evidence="7 10" id="KW-1133">Transmembrane helix</keyword>
<evidence type="ECO:0000256" key="8">
    <source>
        <dbReference type="ARBA" id="ARBA00023136"/>
    </source>
</evidence>
<sequence length="1065" mass="118497">MENGASKELESLDKEPAPARHEATQFHPTISNRAVTNSQLNTAFKQRKASIMVYKHQQQNRLVVQDAALPPVLTVDNKVETAEEVVPDIKKDLEIDYHAVDLKVLESRFSTSAELGLTQSSASSKLRKNGPNTISVGNRFEKVFKIIGYLFGGFGLIIWPAAILSILAYAPIGDPPDKANLGVGLVLIGSMLLTAFFSGWQDFQSSSVMNTIGGMLPSEAQVIRDSTKKFVLVSELVVGDLIQIENGTKVPADLRLVQNSSLKVDNSILTGESEPITCTIKCTCEENFMESKNILFMGTGIVEGGGIGMVVATGNNTMMGKIAKMATKSTAMTPIQKEIYRFMIIICCAGFLTAIATVLFWAFFLRVYKPGFMNNGAIVIALIASLTAFLPNGLPISVSLTFTVMAQRMFKKNVLVKLLPTVETLGSIDTIASDKTGTLTQNIMSVLHLVNGMRMLELGDETRRLFELKDKAFTELVRICAVCNRAVFDEKTKDLPTSQRVIIGDASDTGIMKFAEEYIRVEPARLQYPKLLEIPFNSKNKWMLNIWNMDGKVTLLQKGAAEIIMNKCSTIMMPDGSIEPLTEDKRKQLQTMQEGLAGNGERVLGCCRNVLDLPVDYKYTVEPYNFPQDGHCFVGMMSLIDPPREDVPGAVELCRKASIRVMMVTGDHPATATAIARMVGIVTKKSVVEVVDQYSLSDQDSLDTCKNRCITIRGSNIDNFDEPTWDNILKHDEIVWARTSPENKLQIVLECQKRKHIVAVTGDGVNDAPALKQANVGVAMGSGSEVAREAASIVLTDSKFSSIVAGIENGRMVFDNMKKVVLYLLPAGTFAELLPFFANVYFGVPIMLSAFLMIMIALGTDIAPSLAMIYEQAEADLMDRMPRSRTGEKMVNLRLMFHAYFITGITEVIGCFIMWFTFMYLEGGLKPMDLIWCYQKWTDGYKGKTQAELDDLLFRGQCVYFVTLVTMQMFNLLATRTRRLSFFQHSPFNKANGNPLIFPAIGVSMIFCVLIVHLPIIQSIFNTRAIPVMYWFIPIGWGVLYFVIDELRKVLVRSLPWWFARRIFW</sequence>
<evidence type="ECO:0000259" key="11">
    <source>
        <dbReference type="SMART" id="SM00831"/>
    </source>
</evidence>
<dbReference type="InterPro" id="IPR044492">
    <property type="entry name" value="P_typ_ATPase_HD_dom"/>
</dbReference>
<feature type="region of interest" description="Disordered" evidence="9">
    <location>
        <begin position="1"/>
        <end position="25"/>
    </location>
</feature>
<dbReference type="PRINTS" id="PR00121">
    <property type="entry name" value="NAKATPASE"/>
</dbReference>
<dbReference type="EMBL" id="JAOPGA020001514">
    <property type="protein sequence ID" value="KAL0489076.1"/>
    <property type="molecule type" value="Genomic_DNA"/>
</dbReference>
<dbReference type="Gene3D" id="3.40.1110.10">
    <property type="entry name" value="Calcium-transporting ATPase, cytoplasmic domain N"/>
    <property type="match status" value="1"/>
</dbReference>
<dbReference type="GO" id="GO:1902600">
    <property type="term" value="P:proton transmembrane transport"/>
    <property type="evidence" value="ECO:0007669"/>
    <property type="project" value="TreeGrafter"/>
</dbReference>
<dbReference type="GO" id="GO:0005391">
    <property type="term" value="F:P-type sodium:potassium-exchanging transporter activity"/>
    <property type="evidence" value="ECO:0007669"/>
    <property type="project" value="TreeGrafter"/>
</dbReference>
<dbReference type="Pfam" id="PF00122">
    <property type="entry name" value="E1-E2_ATPase"/>
    <property type="match status" value="1"/>
</dbReference>
<keyword evidence="5" id="KW-0067">ATP-binding</keyword>
<dbReference type="InterPro" id="IPR023299">
    <property type="entry name" value="ATPase_P-typ_cyto_dom_N"/>
</dbReference>
<evidence type="ECO:0000256" key="6">
    <source>
        <dbReference type="ARBA" id="ARBA00022967"/>
    </source>
</evidence>
<keyword evidence="6" id="KW-1278">Translocase</keyword>
<dbReference type="SFLD" id="SFLDF00027">
    <property type="entry name" value="p-type_atpase"/>
    <property type="match status" value="1"/>
</dbReference>
<dbReference type="InterPro" id="IPR008250">
    <property type="entry name" value="ATPase_P-typ_transduc_dom_A_sf"/>
</dbReference>
<keyword evidence="4" id="KW-0547">Nucleotide-binding</keyword>
<dbReference type="InterPro" id="IPR006068">
    <property type="entry name" value="ATPase_P-typ_cation-transptr_C"/>
</dbReference>
<dbReference type="PANTHER" id="PTHR43294">
    <property type="entry name" value="SODIUM/POTASSIUM-TRANSPORTING ATPASE SUBUNIT ALPHA"/>
    <property type="match status" value="1"/>
</dbReference>
<keyword evidence="8 10" id="KW-0472">Membrane</keyword>
<dbReference type="Pfam" id="PF08282">
    <property type="entry name" value="Hydrolase_3"/>
    <property type="match status" value="1"/>
</dbReference>
<dbReference type="SUPFAM" id="SSF81653">
    <property type="entry name" value="Calcium ATPase, transduction domain A"/>
    <property type="match status" value="1"/>
</dbReference>
<evidence type="ECO:0000256" key="10">
    <source>
        <dbReference type="SAM" id="Phobius"/>
    </source>
</evidence>
<dbReference type="Pfam" id="PF00689">
    <property type="entry name" value="Cation_ATPase_C"/>
    <property type="match status" value="1"/>
</dbReference>
<name>A0AAW2ZIV8_9EUKA</name>
<dbReference type="InterPro" id="IPR001757">
    <property type="entry name" value="P_typ_ATPase"/>
</dbReference>
<dbReference type="Gene3D" id="3.40.50.1000">
    <property type="entry name" value="HAD superfamily/HAD-like"/>
    <property type="match status" value="1"/>
</dbReference>